<dbReference type="Pfam" id="PF18928">
    <property type="entry name" value="DUF5677"/>
    <property type="match status" value="1"/>
</dbReference>
<accession>A0ABS4DQV3</accession>
<evidence type="ECO:0000313" key="3">
    <source>
        <dbReference type="Proteomes" id="UP000823790"/>
    </source>
</evidence>
<organism evidence="2 3">
    <name type="scientific">Frateuria flava</name>
    <dbReference type="NCBI Taxonomy" id="2821489"/>
    <lineage>
        <taxon>Bacteria</taxon>
        <taxon>Pseudomonadati</taxon>
        <taxon>Pseudomonadota</taxon>
        <taxon>Gammaproteobacteria</taxon>
        <taxon>Lysobacterales</taxon>
        <taxon>Rhodanobacteraceae</taxon>
        <taxon>Frateuria</taxon>
    </lineage>
</organism>
<evidence type="ECO:0000313" key="2">
    <source>
        <dbReference type="EMBL" id="MBP1475420.1"/>
    </source>
</evidence>
<reference evidence="2 3" key="1">
    <citation type="submission" date="2021-04" db="EMBL/GenBank/DDBJ databases">
        <authorList>
            <person name="Huq M.A."/>
        </authorList>
    </citation>
    <scope>NUCLEOTIDE SEQUENCE [LARGE SCALE GENOMIC DNA]</scope>
    <source>
        <strain evidence="2 3">MAH-13</strain>
    </source>
</reference>
<dbReference type="Proteomes" id="UP000823790">
    <property type="component" value="Unassembled WGS sequence"/>
</dbReference>
<name>A0ABS4DQV3_9GAMM</name>
<dbReference type="EMBL" id="JAGJRS010000030">
    <property type="protein sequence ID" value="MBP1475420.1"/>
    <property type="molecule type" value="Genomic_DNA"/>
</dbReference>
<protein>
    <submittedName>
        <fullName evidence="2">Uncharacterized protein</fullName>
    </submittedName>
</protein>
<dbReference type="RefSeq" id="WP_209622091.1">
    <property type="nucleotide sequence ID" value="NZ_JAGJRS010000030.1"/>
</dbReference>
<sequence>MTTFDTDGFLSDEISSWEADFENRYSSKLELSVAVNRLAHKMVYTIDIGSEDLSDLLLSTLLARQLSTFQGFVLLSRRGMIFQAEMLVRALAESMFLVGAICKKPDFAKQWVLGDEVSRKKALVRLNEDRRRRGEAPDETAVALIAELEKRIRDEGIIKPSTEQIAKLAGLESYYDTLYGFFSMAVHSSSRSLDKALQKDSDGKLTHVEYGPEIDGFDMHLDYAISMTLYVLHEIAAHFEKDVSEIEVLQKRNAELSGEAQQSVQSDRCEDAAPD</sequence>
<gene>
    <name evidence="2" type="ORF">J7I44_13990</name>
</gene>
<dbReference type="InterPro" id="IPR043733">
    <property type="entry name" value="DUF5677"/>
</dbReference>
<comment type="caution">
    <text evidence="2">The sequence shown here is derived from an EMBL/GenBank/DDBJ whole genome shotgun (WGS) entry which is preliminary data.</text>
</comment>
<feature type="region of interest" description="Disordered" evidence="1">
    <location>
        <begin position="256"/>
        <end position="275"/>
    </location>
</feature>
<keyword evidence="3" id="KW-1185">Reference proteome</keyword>
<proteinExistence type="predicted"/>
<evidence type="ECO:0000256" key="1">
    <source>
        <dbReference type="SAM" id="MobiDB-lite"/>
    </source>
</evidence>